<sequence>MWVNLTQEDINAIVAITEDDELIAALQKPRHPDATSIEKAAVRLFDSPNITAEHLVERTVNGGYVAGVFWVSNTDAGVFVDHSLLKISYDVRAKLQAFPDLRIRQILLNGVWTEGELGDLNWTFEDEEDGWTFALASSDQRQVNWSHAESWPQAIDRSDLPDEENHDSIILSILRAIACYRRDQEEVGRDEEVPMLPETLADLTSWFTVHQQSVEDLAINLRMAMTAKGMREMSAEEALQVTSLLISLSQR</sequence>
<evidence type="ECO:0000313" key="2">
    <source>
        <dbReference type="Proteomes" id="UP000005732"/>
    </source>
</evidence>
<dbReference type="EMBL" id="JH719395">
    <property type="protein sequence ID" value="EJC80657.1"/>
    <property type="molecule type" value="Genomic_DNA"/>
</dbReference>
<name>J0CBY0_RHILT</name>
<proteinExistence type="predicted"/>
<protein>
    <submittedName>
        <fullName evidence="1">Uncharacterized protein</fullName>
    </submittedName>
</protein>
<accession>J0CBY0</accession>
<organism evidence="1 2">
    <name type="scientific">Rhizobium leguminosarum bv. trifolii WSM2297</name>
    <dbReference type="NCBI Taxonomy" id="754762"/>
    <lineage>
        <taxon>Bacteria</taxon>
        <taxon>Pseudomonadati</taxon>
        <taxon>Pseudomonadota</taxon>
        <taxon>Alphaproteobacteria</taxon>
        <taxon>Hyphomicrobiales</taxon>
        <taxon>Rhizobiaceae</taxon>
        <taxon>Rhizobium/Agrobacterium group</taxon>
        <taxon>Rhizobium</taxon>
    </lineage>
</organism>
<evidence type="ECO:0000313" key="1">
    <source>
        <dbReference type="EMBL" id="EJC80657.1"/>
    </source>
</evidence>
<dbReference type="RefSeq" id="WP_003581370.1">
    <property type="nucleotide sequence ID" value="NZ_JH719395.1"/>
</dbReference>
<gene>
    <name evidence="1" type="ORF">Rleg4DRAFT_2292</name>
</gene>
<dbReference type="HOGENOM" id="CLU_1106426_0_0_5"/>
<dbReference type="AlphaFoldDB" id="J0CBY0"/>
<reference evidence="1 2" key="1">
    <citation type="submission" date="2012-02" db="EMBL/GenBank/DDBJ databases">
        <title>Improved High-Quality Draft Sequence of Rhizobium leguminosarum bv. trifolii WSM2297.</title>
        <authorList>
            <consortium name="US DOE Joint Genome Institute"/>
            <person name="Lucas S."/>
            <person name="Han J."/>
            <person name="Lapidus A."/>
            <person name="Cheng J.-F."/>
            <person name="Goodwin L."/>
            <person name="Pitluck S."/>
            <person name="Peters L."/>
            <person name="Ovchinnikova G."/>
            <person name="Zhang X."/>
            <person name="Detter J.C."/>
            <person name="Han C."/>
            <person name="Tapia R."/>
            <person name="Land M."/>
            <person name="Hauser L."/>
            <person name="Kyrpides N."/>
            <person name="Ivanova N."/>
            <person name="Pagani I."/>
            <person name="Brau L."/>
            <person name="Yates R."/>
            <person name="O'Hara G."/>
            <person name="Rui T."/>
            <person name="Howieson J."/>
            <person name="Reeve W."/>
            <person name="Woyke T."/>
        </authorList>
    </citation>
    <scope>NUCLEOTIDE SEQUENCE [LARGE SCALE GENOMIC DNA]</scope>
    <source>
        <strain evidence="1 2">WSM2297</strain>
    </source>
</reference>
<dbReference type="Proteomes" id="UP000005732">
    <property type="component" value="Unassembled WGS sequence"/>
</dbReference>
<dbReference type="OrthoDB" id="8389104at2"/>